<keyword evidence="1" id="KW-0732">Signal</keyword>
<dbReference type="OrthoDB" id="8611435at2"/>
<dbReference type="STRING" id="1770058.A3840_00405"/>
<evidence type="ECO:0008006" key="4">
    <source>
        <dbReference type="Google" id="ProtNLM"/>
    </source>
</evidence>
<accession>A0A178I7B0</accession>
<feature type="chain" id="PRO_5008088470" description="DUF306 domain-containing protein" evidence="1">
    <location>
        <begin position="39"/>
        <end position="286"/>
    </location>
</feature>
<dbReference type="AlphaFoldDB" id="A0A178I7B0"/>
<evidence type="ECO:0000256" key="1">
    <source>
        <dbReference type="SAM" id="SignalP"/>
    </source>
</evidence>
<gene>
    <name evidence="2" type="ORF">A3840_00405</name>
</gene>
<protein>
    <recommendedName>
        <fullName evidence="4">DUF306 domain-containing protein</fullName>
    </recommendedName>
</protein>
<name>A0A178I7B0_9HYPH</name>
<dbReference type="Proteomes" id="UP000078389">
    <property type="component" value="Unassembled WGS sequence"/>
</dbReference>
<evidence type="ECO:0000313" key="3">
    <source>
        <dbReference type="Proteomes" id="UP000078389"/>
    </source>
</evidence>
<dbReference type="RefSeq" id="WP_067450162.1">
    <property type="nucleotide sequence ID" value="NZ_LVVY01000001.1"/>
</dbReference>
<proteinExistence type="predicted"/>
<reference evidence="2 3" key="1">
    <citation type="submission" date="2016-03" db="EMBL/GenBank/DDBJ databases">
        <title>Genome sequencing of Devosia sp. S37.</title>
        <authorList>
            <person name="Mohd Nor M."/>
        </authorList>
    </citation>
    <scope>NUCLEOTIDE SEQUENCE [LARGE SCALE GENOMIC DNA]</scope>
    <source>
        <strain evidence="2 3">S37</strain>
    </source>
</reference>
<organism evidence="2 3">
    <name type="scientific">Devosia elaeis</name>
    <dbReference type="NCBI Taxonomy" id="1770058"/>
    <lineage>
        <taxon>Bacteria</taxon>
        <taxon>Pseudomonadati</taxon>
        <taxon>Pseudomonadota</taxon>
        <taxon>Alphaproteobacteria</taxon>
        <taxon>Hyphomicrobiales</taxon>
        <taxon>Devosiaceae</taxon>
        <taxon>Devosia</taxon>
    </lineage>
</organism>
<dbReference type="EMBL" id="LVVY01000001">
    <property type="protein sequence ID" value="OAM84267.1"/>
    <property type="molecule type" value="Genomic_DNA"/>
</dbReference>
<keyword evidence="3" id="KW-1185">Reference proteome</keyword>
<comment type="caution">
    <text evidence="2">The sequence shown here is derived from an EMBL/GenBank/DDBJ whole genome shotgun (WGS) entry which is preliminary data.</text>
</comment>
<evidence type="ECO:0000313" key="2">
    <source>
        <dbReference type="EMBL" id="OAM84267.1"/>
    </source>
</evidence>
<feature type="signal peptide" evidence="1">
    <location>
        <begin position="1"/>
        <end position="38"/>
    </location>
</feature>
<sequence>MQKQSLAGVENCRKRAGSVKNRFILVAAACLLAAPAAAQTYDPVDWVETDPAGERALALFPENAAALAMDRGRPHHVYLADIDYPAGPLTFAMWVGPGVCGMNNCGLRIFDDSDRYLGGAEVCDQPGAIEIDPTAQFVRLCSDTARAVADLFWAYSPPTATNSLGQWQSQDERYLYHNGSRMLVSPAEGTIRYDRVRDGLRGVIADGTVLFQGEPWQPGGAFQGIAYTFRKGCDPAPYEVVAGYEGFQEILTLRGEAPVRIEGGCAVARYTADSGNAVLIFDPTFD</sequence>